<dbReference type="PANTHER" id="PTHR30572:SF4">
    <property type="entry name" value="ABC TRANSPORTER PERMEASE YTRF"/>
    <property type="match status" value="1"/>
</dbReference>
<feature type="transmembrane region" description="Helical" evidence="7">
    <location>
        <begin position="76"/>
        <end position="103"/>
    </location>
</feature>
<accession>X0U1Z1</accession>
<feature type="non-terminal residue" evidence="9">
    <location>
        <position position="263"/>
    </location>
</feature>
<dbReference type="PANTHER" id="PTHR30572">
    <property type="entry name" value="MEMBRANE COMPONENT OF TRANSPORTER-RELATED"/>
    <property type="match status" value="1"/>
</dbReference>
<protein>
    <recommendedName>
        <fullName evidence="8">ABC3 transporter permease C-terminal domain-containing protein</fullName>
    </recommendedName>
</protein>
<feature type="domain" description="ABC3 transporter permease C-terminal" evidence="8">
    <location>
        <begin position="2"/>
        <end position="102"/>
    </location>
</feature>
<evidence type="ECO:0000259" key="8">
    <source>
        <dbReference type="Pfam" id="PF02687"/>
    </source>
</evidence>
<evidence type="ECO:0000256" key="7">
    <source>
        <dbReference type="SAM" id="Phobius"/>
    </source>
</evidence>
<evidence type="ECO:0000256" key="4">
    <source>
        <dbReference type="ARBA" id="ARBA00022989"/>
    </source>
</evidence>
<evidence type="ECO:0000256" key="6">
    <source>
        <dbReference type="ARBA" id="ARBA00038076"/>
    </source>
</evidence>
<feature type="transmembrane region" description="Helical" evidence="7">
    <location>
        <begin position="29"/>
        <end position="56"/>
    </location>
</feature>
<dbReference type="InterPro" id="IPR003838">
    <property type="entry name" value="ABC3_permease_C"/>
</dbReference>
<evidence type="ECO:0000313" key="9">
    <source>
        <dbReference type="EMBL" id="GAF99808.1"/>
    </source>
</evidence>
<feature type="transmembrane region" description="Helical" evidence="7">
    <location>
        <begin position="124"/>
        <end position="145"/>
    </location>
</feature>
<name>X0U1Z1_9ZZZZ</name>
<evidence type="ECO:0000256" key="1">
    <source>
        <dbReference type="ARBA" id="ARBA00004651"/>
    </source>
</evidence>
<keyword evidence="5 7" id="KW-0472">Membrane</keyword>
<keyword evidence="3 7" id="KW-0812">Transmembrane</keyword>
<dbReference type="Pfam" id="PF02687">
    <property type="entry name" value="FtsX"/>
    <property type="match status" value="1"/>
</dbReference>
<organism evidence="9">
    <name type="scientific">marine sediment metagenome</name>
    <dbReference type="NCBI Taxonomy" id="412755"/>
    <lineage>
        <taxon>unclassified sequences</taxon>
        <taxon>metagenomes</taxon>
        <taxon>ecological metagenomes</taxon>
    </lineage>
</organism>
<comment type="similarity">
    <text evidence="6">Belongs to the ABC-4 integral membrane protein family.</text>
</comment>
<gene>
    <name evidence="9" type="ORF">S01H1_45244</name>
</gene>
<comment type="caution">
    <text evidence="9">The sequence shown here is derived from an EMBL/GenBank/DDBJ whole genome shotgun (WGS) entry which is preliminary data.</text>
</comment>
<sequence>FINLTTACSTIRTKEIGIRKVLGANKKQLIIQFLGESIIISAISLVLALIIIEIVLPLFNKLLETELSISYYSDSTFLISILALMIFVGVVSGSYPAFLLASFRPVTILRNVFIKGSKKNVMRKILVIFQFVVASILIIGTFIIYQQLHFLKNKDLGFDKEQMLILPMQDQEMMKTVSRHIQTIKKEFTDHPSIISATAILRTPGRIEHHDNIRLLDENNSKILGMNSIFVDHDFIDTYNIGVSAGRVFKKEITTDVGKAFMI</sequence>
<feature type="non-terminal residue" evidence="9">
    <location>
        <position position="1"/>
    </location>
</feature>
<evidence type="ECO:0000256" key="2">
    <source>
        <dbReference type="ARBA" id="ARBA00022475"/>
    </source>
</evidence>
<keyword evidence="2" id="KW-1003">Cell membrane</keyword>
<dbReference type="GO" id="GO:0005886">
    <property type="term" value="C:plasma membrane"/>
    <property type="evidence" value="ECO:0007669"/>
    <property type="project" value="UniProtKB-SubCell"/>
</dbReference>
<comment type="subcellular location">
    <subcellularLocation>
        <location evidence="1">Cell membrane</location>
        <topology evidence="1">Multi-pass membrane protein</topology>
    </subcellularLocation>
</comment>
<dbReference type="EMBL" id="BARS01028894">
    <property type="protein sequence ID" value="GAF99808.1"/>
    <property type="molecule type" value="Genomic_DNA"/>
</dbReference>
<evidence type="ECO:0000256" key="5">
    <source>
        <dbReference type="ARBA" id="ARBA00023136"/>
    </source>
</evidence>
<evidence type="ECO:0000256" key="3">
    <source>
        <dbReference type="ARBA" id="ARBA00022692"/>
    </source>
</evidence>
<dbReference type="AlphaFoldDB" id="X0U1Z1"/>
<keyword evidence="4 7" id="KW-1133">Transmembrane helix</keyword>
<dbReference type="GO" id="GO:0022857">
    <property type="term" value="F:transmembrane transporter activity"/>
    <property type="evidence" value="ECO:0007669"/>
    <property type="project" value="TreeGrafter"/>
</dbReference>
<reference evidence="9" key="1">
    <citation type="journal article" date="2014" name="Front. Microbiol.">
        <title>High frequency of phylogenetically diverse reductive dehalogenase-homologous genes in deep subseafloor sedimentary metagenomes.</title>
        <authorList>
            <person name="Kawai M."/>
            <person name="Futagami T."/>
            <person name="Toyoda A."/>
            <person name="Takaki Y."/>
            <person name="Nishi S."/>
            <person name="Hori S."/>
            <person name="Arai W."/>
            <person name="Tsubouchi T."/>
            <person name="Morono Y."/>
            <person name="Uchiyama I."/>
            <person name="Ito T."/>
            <person name="Fujiyama A."/>
            <person name="Inagaki F."/>
            <person name="Takami H."/>
        </authorList>
    </citation>
    <scope>NUCLEOTIDE SEQUENCE</scope>
    <source>
        <strain evidence="9">Expedition CK06-06</strain>
    </source>
</reference>
<proteinExistence type="inferred from homology"/>
<dbReference type="InterPro" id="IPR050250">
    <property type="entry name" value="Macrolide_Exporter_MacB"/>
</dbReference>